<dbReference type="EMBL" id="PYBJ01000016">
    <property type="protein sequence ID" value="PSM40846.1"/>
    <property type="molecule type" value="Genomic_DNA"/>
</dbReference>
<accession>A0A2P8Q3L0</accession>
<dbReference type="FunFam" id="3.40.50.720:FF:000084">
    <property type="entry name" value="Short-chain dehydrogenase reductase"/>
    <property type="match status" value="1"/>
</dbReference>
<dbReference type="RefSeq" id="WP_107018652.1">
    <property type="nucleotide sequence ID" value="NZ_KZ679046.1"/>
</dbReference>
<dbReference type="Gene3D" id="3.40.50.720">
    <property type="entry name" value="NAD(P)-binding Rossmann-like Domain"/>
    <property type="match status" value="1"/>
</dbReference>
<comment type="caution">
    <text evidence="3">The sequence shown here is derived from an EMBL/GenBank/DDBJ whole genome shotgun (WGS) entry which is preliminary data.</text>
</comment>
<dbReference type="PANTHER" id="PTHR42760:SF133">
    <property type="entry name" value="3-OXOACYL-[ACYL-CARRIER-PROTEIN] REDUCTASE"/>
    <property type="match status" value="1"/>
</dbReference>
<dbReference type="PRINTS" id="PR00081">
    <property type="entry name" value="GDHRDH"/>
</dbReference>
<dbReference type="InterPro" id="IPR002347">
    <property type="entry name" value="SDR_fam"/>
</dbReference>
<keyword evidence="4" id="KW-1185">Reference proteome</keyword>
<evidence type="ECO:0000256" key="1">
    <source>
        <dbReference type="ARBA" id="ARBA00006484"/>
    </source>
</evidence>
<dbReference type="CDD" id="cd05233">
    <property type="entry name" value="SDR_c"/>
    <property type="match status" value="1"/>
</dbReference>
<dbReference type="GO" id="GO:0048038">
    <property type="term" value="F:quinone binding"/>
    <property type="evidence" value="ECO:0007669"/>
    <property type="project" value="TreeGrafter"/>
</dbReference>
<keyword evidence="2" id="KW-0560">Oxidoreductase</keyword>
<dbReference type="PROSITE" id="PS00061">
    <property type="entry name" value="ADH_SHORT"/>
    <property type="match status" value="1"/>
</dbReference>
<dbReference type="SUPFAM" id="SSF51735">
    <property type="entry name" value="NAD(P)-binding Rossmann-fold domains"/>
    <property type="match status" value="1"/>
</dbReference>
<evidence type="ECO:0000256" key="2">
    <source>
        <dbReference type="ARBA" id="ARBA00023002"/>
    </source>
</evidence>
<sequence length="263" mass="26748">MAGRLTGKTVVVTGGAAGLGAAACLRFAAEGAAVLLADRDLARAEAVVSAIAERGGTATAVRSDVSRETDVTAMAATAVDRYGRIDALYCNAGIPAVGTALVTERRVWDRALEVMLTGTWLSMRAVLAGMVAQRSGSIVVQASVAGVVGVPGLAPYSAAKAGAIGLTRQVAADFARHGIRANTICPGTVPTSLVDRTLEAQITAGLKSPRTPAENLEGAAENYPLGRLGTLDDVVNAAVFLASDESAWITGQHFVVDGGFTAV</sequence>
<dbReference type="OrthoDB" id="4380821at2"/>
<gene>
    <name evidence="3" type="ORF">C6Y14_22795</name>
</gene>
<proteinExistence type="inferred from homology"/>
<evidence type="ECO:0000313" key="4">
    <source>
        <dbReference type="Proteomes" id="UP000240429"/>
    </source>
</evidence>
<evidence type="ECO:0000313" key="3">
    <source>
        <dbReference type="EMBL" id="PSM40846.1"/>
    </source>
</evidence>
<dbReference type="PANTHER" id="PTHR42760">
    <property type="entry name" value="SHORT-CHAIN DEHYDROGENASES/REDUCTASES FAMILY MEMBER"/>
    <property type="match status" value="1"/>
</dbReference>
<reference evidence="3 4" key="1">
    <citation type="submission" date="2018-03" db="EMBL/GenBank/DDBJ databases">
        <title>Streptomyces dioscori sp. nov., a novel endophytic actinobacterium isolated from bulbil of Dioscorea bulbifera L.</title>
        <authorList>
            <person name="Zhikuan W."/>
        </authorList>
    </citation>
    <scope>NUCLEOTIDE SEQUENCE [LARGE SCALE GENOMIC DNA]</scope>
    <source>
        <strain evidence="3 4">A217</strain>
    </source>
</reference>
<dbReference type="GO" id="GO:0006633">
    <property type="term" value="P:fatty acid biosynthetic process"/>
    <property type="evidence" value="ECO:0007669"/>
    <property type="project" value="TreeGrafter"/>
</dbReference>
<dbReference type="AlphaFoldDB" id="A0A2P8Q3L0"/>
<dbReference type="Pfam" id="PF13561">
    <property type="entry name" value="adh_short_C2"/>
    <property type="match status" value="1"/>
</dbReference>
<name>A0A2P8Q3L0_9ACTN</name>
<protein>
    <submittedName>
        <fullName evidence="3">Oxidoreductase</fullName>
    </submittedName>
</protein>
<dbReference type="GO" id="GO:0016616">
    <property type="term" value="F:oxidoreductase activity, acting on the CH-OH group of donors, NAD or NADP as acceptor"/>
    <property type="evidence" value="ECO:0007669"/>
    <property type="project" value="TreeGrafter"/>
</dbReference>
<dbReference type="PROSITE" id="PS51257">
    <property type="entry name" value="PROKAR_LIPOPROTEIN"/>
    <property type="match status" value="1"/>
</dbReference>
<comment type="similarity">
    <text evidence="1">Belongs to the short-chain dehydrogenases/reductases (SDR) family.</text>
</comment>
<dbReference type="PRINTS" id="PR00080">
    <property type="entry name" value="SDRFAMILY"/>
</dbReference>
<dbReference type="InterPro" id="IPR036291">
    <property type="entry name" value="NAD(P)-bd_dom_sf"/>
</dbReference>
<dbReference type="Proteomes" id="UP000240429">
    <property type="component" value="Unassembled WGS sequence"/>
</dbReference>
<organism evidence="3 4">
    <name type="scientific">Streptomyces dioscori</name>
    <dbReference type="NCBI Taxonomy" id="2109333"/>
    <lineage>
        <taxon>Bacteria</taxon>
        <taxon>Bacillati</taxon>
        <taxon>Actinomycetota</taxon>
        <taxon>Actinomycetes</taxon>
        <taxon>Kitasatosporales</taxon>
        <taxon>Streptomycetaceae</taxon>
        <taxon>Streptomyces</taxon>
        <taxon>Streptomyces aurantiacus group</taxon>
    </lineage>
</organism>
<dbReference type="InterPro" id="IPR020904">
    <property type="entry name" value="Sc_DH/Rdtase_CS"/>
</dbReference>